<keyword evidence="2" id="KW-1185">Reference proteome</keyword>
<dbReference type="Proteomes" id="UP001165341">
    <property type="component" value="Unassembled WGS sequence"/>
</dbReference>
<dbReference type="RefSeq" id="WP_243012236.1">
    <property type="nucleotide sequence ID" value="NZ_JALGAR010000003.1"/>
</dbReference>
<dbReference type="AlphaFoldDB" id="A0AA41UFU2"/>
<protein>
    <submittedName>
        <fullName evidence="1">DUF4913 domain-containing protein</fullName>
    </submittedName>
</protein>
<evidence type="ECO:0000313" key="2">
    <source>
        <dbReference type="Proteomes" id="UP001165341"/>
    </source>
</evidence>
<gene>
    <name evidence="1" type="ORF">MQH31_11890</name>
</gene>
<organism evidence="1 2">
    <name type="scientific">Cryobacterium zhongshanensis</name>
    <dbReference type="NCBI Taxonomy" id="2928153"/>
    <lineage>
        <taxon>Bacteria</taxon>
        <taxon>Bacillati</taxon>
        <taxon>Actinomycetota</taxon>
        <taxon>Actinomycetes</taxon>
        <taxon>Micrococcales</taxon>
        <taxon>Microbacteriaceae</taxon>
        <taxon>Cryobacterium</taxon>
    </lineage>
</organism>
<dbReference type="EMBL" id="JALGAR010000003">
    <property type="protein sequence ID" value="MCI4658507.1"/>
    <property type="molecule type" value="Genomic_DNA"/>
</dbReference>
<accession>A0AA41UFU2</accession>
<name>A0AA41UFU2_9MICO</name>
<proteinExistence type="predicted"/>
<evidence type="ECO:0000313" key="1">
    <source>
        <dbReference type="EMBL" id="MCI4658507.1"/>
    </source>
</evidence>
<comment type="caution">
    <text evidence="1">The sequence shown here is derived from an EMBL/GenBank/DDBJ whole genome shotgun (WGS) entry which is preliminary data.</text>
</comment>
<reference evidence="1" key="1">
    <citation type="submission" date="2022-03" db="EMBL/GenBank/DDBJ databases">
        <title>Cryobacterium sp. nov. strain ZS14-85, isolated from Antarctic soil.</title>
        <authorList>
            <person name="Li J."/>
            <person name="Niu G."/>
        </authorList>
    </citation>
    <scope>NUCLEOTIDE SEQUENCE</scope>
    <source>
        <strain evidence="1">ZS14-85</strain>
    </source>
</reference>
<sequence>MAEPLTGWEPDDLDAPIHENVFDENSFDDLDPLTPEPPHPINWNLLTAEEAEVEWIELNKWVHWLRRTYGLPASVVPPFWHRHPELVWELSALHLHWLCAYDPDQHGSAPFGWHRDFADARQRLHDWVAISGTRLERDRPTRQTSWPGETPTDAVEDVVISDREEDFVQFVLDDVARRREAEDDFYARVDSP</sequence>